<evidence type="ECO:0000256" key="10">
    <source>
        <dbReference type="ARBA" id="ARBA00032877"/>
    </source>
</evidence>
<dbReference type="GO" id="GO:0043597">
    <property type="term" value="C:cytoplasmic replication fork"/>
    <property type="evidence" value="ECO:0007669"/>
    <property type="project" value="TreeGrafter"/>
</dbReference>
<keyword evidence="6 12" id="KW-0413">Isomerase</keyword>
<dbReference type="InterPro" id="IPR006171">
    <property type="entry name" value="TOPRIM_dom"/>
</dbReference>
<dbReference type="PROSITE" id="PS52039">
    <property type="entry name" value="TOPO_IA_2"/>
    <property type="match status" value="1"/>
</dbReference>
<dbReference type="EC" id="5.6.2.1" evidence="3"/>
<evidence type="ECO:0000256" key="3">
    <source>
        <dbReference type="ARBA" id="ARBA00012891"/>
    </source>
</evidence>
<evidence type="ECO:0000256" key="5">
    <source>
        <dbReference type="ARBA" id="ARBA00023125"/>
    </source>
</evidence>
<dbReference type="PRINTS" id="PR00417">
    <property type="entry name" value="PRTPISMRASEI"/>
</dbReference>
<dbReference type="InterPro" id="IPR013497">
    <property type="entry name" value="Topo_IA_cen"/>
</dbReference>
<evidence type="ECO:0000259" key="11">
    <source>
        <dbReference type="PROSITE" id="PS52039"/>
    </source>
</evidence>
<dbReference type="InterPro" id="IPR013824">
    <property type="entry name" value="Topo_IA_cen_sub1"/>
</dbReference>
<evidence type="ECO:0000313" key="12">
    <source>
        <dbReference type="EMBL" id="KXA24010.1"/>
    </source>
</evidence>
<evidence type="ECO:0000256" key="2">
    <source>
        <dbReference type="ARBA" id="ARBA00009446"/>
    </source>
</evidence>
<dbReference type="GO" id="GO:0006310">
    <property type="term" value="P:DNA recombination"/>
    <property type="evidence" value="ECO:0007669"/>
    <property type="project" value="TreeGrafter"/>
</dbReference>
<dbReference type="SMART" id="SM00493">
    <property type="entry name" value="TOPRIM"/>
    <property type="match status" value="1"/>
</dbReference>
<dbReference type="GO" id="GO:0003677">
    <property type="term" value="F:DNA binding"/>
    <property type="evidence" value="ECO:0007669"/>
    <property type="project" value="UniProtKB-KW"/>
</dbReference>
<dbReference type="InterPro" id="IPR023405">
    <property type="entry name" value="Topo_IA_core_domain"/>
</dbReference>
<comment type="similarity">
    <text evidence="2">Belongs to the type IA topoisomerase family.</text>
</comment>
<dbReference type="Gene3D" id="2.70.20.10">
    <property type="entry name" value="Topoisomerase I, domain 3"/>
    <property type="match status" value="1"/>
</dbReference>
<gene>
    <name evidence="12" type="ORF">HMPREF3221_00608</name>
</gene>
<keyword evidence="13" id="KW-1185">Reference proteome</keyword>
<evidence type="ECO:0000313" key="13">
    <source>
        <dbReference type="Proteomes" id="UP000070401"/>
    </source>
</evidence>
<reference evidence="13" key="1">
    <citation type="submission" date="2016-01" db="EMBL/GenBank/DDBJ databases">
        <authorList>
            <person name="Mitreva M."/>
            <person name="Pepin K.H."/>
            <person name="Mihindukulasuriya K.A."/>
            <person name="Fulton R."/>
            <person name="Fronick C."/>
            <person name="O'Laughlin M."/>
            <person name="Miner T."/>
            <person name="Herter B."/>
            <person name="Rosa B.A."/>
            <person name="Cordes M."/>
            <person name="Tomlinson C."/>
            <person name="Wollam A."/>
            <person name="Palsikar V.B."/>
            <person name="Mardis E.R."/>
            <person name="Wilson R.K."/>
        </authorList>
    </citation>
    <scope>NUCLEOTIDE SEQUENCE [LARGE SCALE GENOMIC DNA]</scope>
    <source>
        <strain evidence="13">MJR7757B</strain>
    </source>
</reference>
<dbReference type="Pfam" id="PF01131">
    <property type="entry name" value="Topoisom_bac"/>
    <property type="match status" value="1"/>
</dbReference>
<evidence type="ECO:0000256" key="6">
    <source>
        <dbReference type="ARBA" id="ARBA00023235"/>
    </source>
</evidence>
<dbReference type="PANTHER" id="PTHR11390">
    <property type="entry name" value="PROKARYOTIC DNA TOPOISOMERASE"/>
    <property type="match status" value="1"/>
</dbReference>
<keyword evidence="5" id="KW-0238">DNA-binding</keyword>
<dbReference type="GO" id="GO:0006281">
    <property type="term" value="P:DNA repair"/>
    <property type="evidence" value="ECO:0007669"/>
    <property type="project" value="TreeGrafter"/>
</dbReference>
<dbReference type="SUPFAM" id="SSF56712">
    <property type="entry name" value="Prokaryotic type I DNA topoisomerase"/>
    <property type="match status" value="1"/>
</dbReference>
<dbReference type="EMBL" id="LRPY01000058">
    <property type="protein sequence ID" value="KXA24010.1"/>
    <property type="molecule type" value="Genomic_DNA"/>
</dbReference>
<evidence type="ECO:0000256" key="8">
    <source>
        <dbReference type="ARBA" id="ARBA00031985"/>
    </source>
</evidence>
<dbReference type="InterPro" id="IPR000380">
    <property type="entry name" value="Topo_IA"/>
</dbReference>
<organism evidence="12 13">
    <name type="scientific">Fusobacterium nucleatum</name>
    <dbReference type="NCBI Taxonomy" id="851"/>
    <lineage>
        <taxon>Bacteria</taxon>
        <taxon>Fusobacteriati</taxon>
        <taxon>Fusobacteriota</taxon>
        <taxon>Fusobacteriia</taxon>
        <taxon>Fusobacteriales</taxon>
        <taxon>Fusobacteriaceae</taxon>
        <taxon>Fusobacterium</taxon>
    </lineage>
</organism>
<name>A0A133P685_FUSNU</name>
<dbReference type="InterPro" id="IPR003601">
    <property type="entry name" value="Topo_IA_2"/>
</dbReference>
<dbReference type="InterPro" id="IPR003602">
    <property type="entry name" value="Topo_IA_DNA-bd_dom"/>
</dbReference>
<dbReference type="Gene3D" id="1.10.290.10">
    <property type="entry name" value="Topoisomerase I, domain 4"/>
    <property type="match status" value="1"/>
</dbReference>
<dbReference type="Pfam" id="PF01751">
    <property type="entry name" value="Toprim"/>
    <property type="match status" value="1"/>
</dbReference>
<sequence>MGGIKLKLIIAEKKELAEAIVAAIPGDKKYNGNSITVGDYITCWIYGHILTHKEPEEVDPSLKKWTLESLPIYFPKWDKKPLSNKIELFNTVKELICSNQVTEIIHAGDADSEGQYLVDEVLEYCSNKKPVKRLMINDNTLGGVKKAFSKIEDNSKYISLGKSAEARAIADMIVGFSLSRFYSILNNAKLSVGRVQTPTMALVVNRDNEIKNHIKEKYYNLYLKTNINNIDIDLKYYIKERITDKSIYEELINKIGNKTSNLVVTKKENYRATPLPYNLSDLESDAATLFKYSAKKTMDITQNLRDKHKAITYNRSDCRYLSEEHFKEAPNLVPIVAQKLNFIATFNFTEKSRCFNDKYVTAHHGIIPTGAGNFEDFSEEEKNIYKLIAERYFIQFLEKVKVEKTEAKTEIEEIIFKKSSIKILEPGYTKYFKVLDDEDNENEEEIENKKENDLSKIPAGEYQIEVSQSNFFIEEKETVAKRPYTEATLIKDLNNIAKYVKDPEIRELLKSKDKDKKDVNGSIGTTATIPGILEGLIEKGFLTRKEEKIVSTELAKEYLKILPESLKTPDVTALWWSIQEKIARGEAKVEDLTLSVIEDVKSIINSEHKTISSEFSRQKQEKEVIGKCPKCGNPIYEGEKNFYCSGYKAGCDFKLWKKIKVFNQKEVTITKQDAKTLLNKGKILITGLTNKAGKKYKANFKLEVSDKYVNLSLDSFVN</sequence>
<comment type="catalytic activity">
    <reaction evidence="1">
        <text>ATP-independent breakage of single-stranded DNA, followed by passage and rejoining.</text>
        <dbReference type="EC" id="5.6.2.1"/>
    </reaction>
</comment>
<dbReference type="SMART" id="SM00436">
    <property type="entry name" value="TOP1Bc"/>
    <property type="match status" value="1"/>
</dbReference>
<accession>A0A133P685</accession>
<evidence type="ECO:0000256" key="1">
    <source>
        <dbReference type="ARBA" id="ARBA00000213"/>
    </source>
</evidence>
<dbReference type="Gene3D" id="3.40.50.140">
    <property type="match status" value="1"/>
</dbReference>
<dbReference type="GO" id="GO:0003917">
    <property type="term" value="F:DNA topoisomerase type I (single strand cut, ATP-independent) activity"/>
    <property type="evidence" value="ECO:0007669"/>
    <property type="project" value="UniProtKB-EC"/>
</dbReference>
<protein>
    <recommendedName>
        <fullName evidence="3">DNA topoisomerase</fullName>
        <ecNumber evidence="3">5.6.2.1</ecNumber>
    </recommendedName>
    <alternativeName>
        <fullName evidence="10">Omega-protein</fullName>
    </alternativeName>
    <alternativeName>
        <fullName evidence="9">Relaxing enzyme</fullName>
    </alternativeName>
    <alternativeName>
        <fullName evidence="7">Swivelase</fullName>
    </alternativeName>
    <alternativeName>
        <fullName evidence="8">Untwisting enzyme</fullName>
    </alternativeName>
</protein>
<dbReference type="InterPro" id="IPR025589">
    <property type="entry name" value="Toprim_C_rpt"/>
</dbReference>
<dbReference type="SMART" id="SM00437">
    <property type="entry name" value="TOP1Ac"/>
    <property type="match status" value="1"/>
</dbReference>
<dbReference type="Proteomes" id="UP000070401">
    <property type="component" value="Unassembled WGS sequence"/>
</dbReference>
<comment type="caution">
    <text evidence="12">The sequence shown here is derived from an EMBL/GenBank/DDBJ whole genome shotgun (WGS) entry which is preliminary data.</text>
</comment>
<proteinExistence type="inferred from homology"/>
<dbReference type="InterPro" id="IPR013825">
    <property type="entry name" value="Topo_IA_cen_sub2"/>
</dbReference>
<feature type="domain" description="Topo IA-type catalytic" evidence="11">
    <location>
        <begin position="157"/>
        <end position="604"/>
    </location>
</feature>
<evidence type="ECO:0000256" key="7">
    <source>
        <dbReference type="ARBA" id="ARBA00030003"/>
    </source>
</evidence>
<dbReference type="GO" id="GO:0006265">
    <property type="term" value="P:DNA topological change"/>
    <property type="evidence" value="ECO:0007669"/>
    <property type="project" value="InterPro"/>
</dbReference>
<dbReference type="PATRIC" id="fig|851.8.peg.614"/>
<dbReference type="Pfam" id="PF13342">
    <property type="entry name" value="Toprim_Crpt"/>
    <property type="match status" value="1"/>
</dbReference>
<evidence type="ECO:0000256" key="4">
    <source>
        <dbReference type="ARBA" id="ARBA00023029"/>
    </source>
</evidence>
<keyword evidence="4" id="KW-0799">Topoisomerase</keyword>
<dbReference type="Gene3D" id="1.10.460.10">
    <property type="entry name" value="Topoisomerase I, domain 2"/>
    <property type="match status" value="1"/>
</dbReference>
<dbReference type="InterPro" id="IPR013826">
    <property type="entry name" value="Topo_IA_cen_sub3"/>
</dbReference>
<dbReference type="AlphaFoldDB" id="A0A133P685"/>
<dbReference type="PANTHER" id="PTHR11390:SF21">
    <property type="entry name" value="DNA TOPOISOMERASE 3-ALPHA"/>
    <property type="match status" value="1"/>
</dbReference>
<evidence type="ECO:0000256" key="9">
    <source>
        <dbReference type="ARBA" id="ARBA00032235"/>
    </source>
</evidence>